<keyword evidence="7 18" id="KW-0863">Zinc-finger</keyword>
<evidence type="ECO:0000256" key="10">
    <source>
        <dbReference type="ARBA" id="ARBA00023065"/>
    </source>
</evidence>
<dbReference type="InterPro" id="IPR059116">
    <property type="entry name" value="P2X_receptor"/>
</dbReference>
<evidence type="ECO:0000313" key="23">
    <source>
        <dbReference type="Proteomes" id="UP001174136"/>
    </source>
</evidence>
<dbReference type="GO" id="GO:0008270">
    <property type="term" value="F:zinc ion binding"/>
    <property type="evidence" value="ECO:0007669"/>
    <property type="project" value="UniProtKB-KW"/>
</dbReference>
<accession>A0AA47NUH1</accession>
<keyword evidence="23" id="KW-1185">Reference proteome</keyword>
<comment type="subcellular location">
    <subcellularLocation>
        <location evidence="1">Cell membrane</location>
        <topology evidence="1">Multi-pass membrane protein</topology>
    </subcellularLocation>
    <subcellularLocation>
        <location evidence="19">Membrane</location>
        <topology evidence="19">Multi-pass membrane protein</topology>
    </subcellularLocation>
</comment>
<keyword evidence="16 19" id="KW-0407">Ion channel</keyword>
<evidence type="ECO:0000256" key="3">
    <source>
        <dbReference type="ARBA" id="ARBA00022448"/>
    </source>
</evidence>
<dbReference type="Gene3D" id="2.60.490.10">
    <property type="entry name" value="atp-gated p2x4 ion channel domain"/>
    <property type="match status" value="1"/>
</dbReference>
<comment type="catalytic activity">
    <reaction evidence="17">
        <text>Ca(2+)(in) = Ca(2+)(out)</text>
        <dbReference type="Rhea" id="RHEA:29671"/>
        <dbReference type="ChEBI" id="CHEBI:29108"/>
    </reaction>
</comment>
<evidence type="ECO:0000256" key="19">
    <source>
        <dbReference type="RuleBase" id="RU000681"/>
    </source>
</evidence>
<evidence type="ECO:0000256" key="2">
    <source>
        <dbReference type="ARBA" id="ARBA00009848"/>
    </source>
</evidence>
<dbReference type="GO" id="GO:0003677">
    <property type="term" value="F:DNA binding"/>
    <property type="evidence" value="ECO:0007669"/>
    <property type="project" value="UniProtKB-UniRule"/>
</dbReference>
<name>A0AA47NUH1_MERPO</name>
<dbReference type="SMART" id="SM00980">
    <property type="entry name" value="THAP"/>
    <property type="match status" value="1"/>
</dbReference>
<evidence type="ECO:0000256" key="1">
    <source>
        <dbReference type="ARBA" id="ARBA00004651"/>
    </source>
</evidence>
<dbReference type="GO" id="GO:0001614">
    <property type="term" value="F:purinergic nucleotide receptor activity"/>
    <property type="evidence" value="ECO:0007669"/>
    <property type="project" value="InterPro"/>
</dbReference>
<comment type="caution">
    <text evidence="22">The sequence shown here is derived from an EMBL/GenBank/DDBJ whole genome shotgun (WGS) entry which is preliminary data.</text>
</comment>
<feature type="transmembrane region" description="Helical" evidence="19">
    <location>
        <begin position="192"/>
        <end position="211"/>
    </location>
</feature>
<evidence type="ECO:0000259" key="21">
    <source>
        <dbReference type="PROSITE" id="PS50950"/>
    </source>
</evidence>
<evidence type="ECO:0000256" key="15">
    <source>
        <dbReference type="ARBA" id="ARBA00023286"/>
    </source>
</evidence>
<evidence type="ECO:0000256" key="4">
    <source>
        <dbReference type="ARBA" id="ARBA00022475"/>
    </source>
</evidence>
<reference evidence="22" key="1">
    <citation type="journal article" date="2023" name="Front. Mar. Sci.">
        <title>A new Merluccius polli reference genome to investigate the effects of global change in West African waters.</title>
        <authorList>
            <person name="Mateo J.L."/>
            <person name="Blanco-Fernandez C."/>
            <person name="Garcia-Vazquez E."/>
            <person name="Machado-Schiaffino G."/>
        </authorList>
    </citation>
    <scope>NUCLEOTIDE SEQUENCE</scope>
    <source>
        <strain evidence="22">C29</strain>
        <tissue evidence="22">Fin</tissue>
    </source>
</reference>
<dbReference type="GO" id="GO:0005886">
    <property type="term" value="C:plasma membrane"/>
    <property type="evidence" value="ECO:0007669"/>
    <property type="project" value="UniProtKB-SubCell"/>
</dbReference>
<evidence type="ECO:0000256" key="7">
    <source>
        <dbReference type="ARBA" id="ARBA00022771"/>
    </source>
</evidence>
<keyword evidence="6" id="KW-0479">Metal-binding</keyword>
<dbReference type="EMBL" id="JAOPHQ010005137">
    <property type="protein sequence ID" value="KAK0136627.1"/>
    <property type="molecule type" value="Genomic_DNA"/>
</dbReference>
<dbReference type="NCBIfam" id="TIGR00863">
    <property type="entry name" value="P2X"/>
    <property type="match status" value="1"/>
</dbReference>
<evidence type="ECO:0000256" key="20">
    <source>
        <dbReference type="SAM" id="MobiDB-lite"/>
    </source>
</evidence>
<dbReference type="PANTHER" id="PTHR10125">
    <property type="entry name" value="P2X PURINOCEPTOR"/>
    <property type="match status" value="1"/>
</dbReference>
<feature type="transmembrane region" description="Helical" evidence="19">
    <location>
        <begin position="469"/>
        <end position="491"/>
    </location>
</feature>
<keyword evidence="19" id="KW-0675">Receptor</keyword>
<dbReference type="GO" id="GO:0070588">
    <property type="term" value="P:calcium ion transmembrane transport"/>
    <property type="evidence" value="ECO:0007669"/>
    <property type="project" value="TreeGrafter"/>
</dbReference>
<keyword evidence="14" id="KW-0325">Glycoprotein</keyword>
<evidence type="ECO:0000256" key="9">
    <source>
        <dbReference type="ARBA" id="ARBA00022989"/>
    </source>
</evidence>
<evidence type="ECO:0000256" key="17">
    <source>
        <dbReference type="ARBA" id="ARBA00036634"/>
    </source>
</evidence>
<evidence type="ECO:0000256" key="13">
    <source>
        <dbReference type="ARBA" id="ARBA00023157"/>
    </source>
</evidence>
<dbReference type="Gene3D" id="6.20.210.20">
    <property type="entry name" value="THAP domain"/>
    <property type="match status" value="1"/>
</dbReference>
<evidence type="ECO:0000313" key="22">
    <source>
        <dbReference type="EMBL" id="KAK0136627.1"/>
    </source>
</evidence>
<dbReference type="Pfam" id="PF05485">
    <property type="entry name" value="THAP"/>
    <property type="match status" value="1"/>
</dbReference>
<dbReference type="SMART" id="SM00692">
    <property type="entry name" value="DM3"/>
    <property type="match status" value="1"/>
</dbReference>
<evidence type="ECO:0000256" key="16">
    <source>
        <dbReference type="ARBA" id="ARBA00023303"/>
    </source>
</evidence>
<dbReference type="Gene3D" id="1.10.287.940">
    <property type="entry name" value="atp-gated p2x4 ion channel"/>
    <property type="match status" value="1"/>
</dbReference>
<gene>
    <name evidence="22" type="primary">P2rx5_2</name>
    <name evidence="22" type="ORF">N1851_027200</name>
</gene>
<comment type="function">
    <text evidence="19">Receptor for ATP that acts as a ligand-gated ion channel.</text>
</comment>
<keyword evidence="10 19" id="KW-0406">Ion transport</keyword>
<dbReference type="InterPro" id="IPR006612">
    <property type="entry name" value="THAP_Znf"/>
</dbReference>
<comment type="similarity">
    <text evidence="2 19">Belongs to the P2X receptor family.</text>
</comment>
<evidence type="ECO:0000256" key="12">
    <source>
        <dbReference type="ARBA" id="ARBA00023136"/>
    </source>
</evidence>
<evidence type="ECO:0000256" key="8">
    <source>
        <dbReference type="ARBA" id="ARBA00022833"/>
    </source>
</evidence>
<dbReference type="InterPro" id="IPR001429">
    <property type="entry name" value="P2X_purnocptor"/>
</dbReference>
<feature type="domain" description="THAP-type" evidence="21">
    <location>
        <begin position="14"/>
        <end position="94"/>
    </location>
</feature>
<keyword evidence="9 19" id="KW-1133">Transmembrane helix</keyword>
<dbReference type="PRINTS" id="PR01307">
    <property type="entry name" value="P2XRECEPTOR"/>
</dbReference>
<dbReference type="Proteomes" id="UP001174136">
    <property type="component" value="Unassembled WGS sequence"/>
</dbReference>
<keyword evidence="8" id="KW-0862">Zinc</keyword>
<keyword evidence="13" id="KW-1015">Disulfide bond</keyword>
<sequence>MRDGYKLQKVVGGSNEHCCVPLCTGSSRYNTELSFHRFPKHTGHRTQWLHKIRRPGFTITPHTEVCSRHFTKDQIRTTAKGRRFLTANAIPTLFEWNAYSNETRAGVWERRTRPTMSPEPGPAETEEDSQTSHGDEDVTVALIRPSRGQQGAWQECATTIQSEKNLMAEIIARAFRYKTVKFIVTDNNKVGVLYRLIQLSIVGYIIGWVFVTKKGYQENDDAILSSVVTKLKGVSVTNTTESGLMVWGPEDYAIPPQGEAVTFIVTNFIETPNQKLGLCLKDDENSKGTCEIYGWCPIEKQVNPQKSLLSNAENFTIYIKNFIQFPKFDFAKSNVHETTNKSYLKECQFSDEHNLYCPILRLGNITKRAGYNFQDMASRGGSIGIMIEWNCDLDRGYSNCHPQYRFRRLDITISNTSIASGYNFRHTQYFRSNAGERSRTLFKVYGIRFSIMVHGKARKFSIIPTMINIASGLAMMGAGSFFCDIVLLHLMKERTTYRERKFEGTRSKKSAISTTTEMVEEGLENR</sequence>
<dbReference type="GO" id="GO:0004931">
    <property type="term" value="F:extracellularly ATP-gated monoatomic cation channel activity"/>
    <property type="evidence" value="ECO:0007669"/>
    <property type="project" value="InterPro"/>
</dbReference>
<dbReference type="AlphaFoldDB" id="A0AA47NUH1"/>
<dbReference type="Pfam" id="PF00864">
    <property type="entry name" value="P2X_receptor"/>
    <property type="match status" value="1"/>
</dbReference>
<dbReference type="SUPFAM" id="SSF57716">
    <property type="entry name" value="Glucocorticoid receptor-like (DNA-binding domain)"/>
    <property type="match status" value="1"/>
</dbReference>
<keyword evidence="12 19" id="KW-0472">Membrane</keyword>
<evidence type="ECO:0000256" key="14">
    <source>
        <dbReference type="ARBA" id="ARBA00023180"/>
    </source>
</evidence>
<keyword evidence="15" id="KW-1071">Ligand-gated ion channel</keyword>
<dbReference type="InterPro" id="IPR053792">
    <property type="entry name" value="P2X_RECEPTOR_CS"/>
</dbReference>
<feature type="region of interest" description="Disordered" evidence="20">
    <location>
        <begin position="110"/>
        <end position="134"/>
    </location>
</feature>
<keyword evidence="5 19" id="KW-0812">Transmembrane</keyword>
<keyword evidence="3 19" id="KW-0813">Transport</keyword>
<protein>
    <recommendedName>
        <fullName evidence="19">P2X purinoceptor</fullName>
    </recommendedName>
</protein>
<evidence type="ECO:0000256" key="11">
    <source>
        <dbReference type="ARBA" id="ARBA00023125"/>
    </source>
</evidence>
<dbReference type="PROSITE" id="PS50950">
    <property type="entry name" value="ZF_THAP"/>
    <property type="match status" value="1"/>
</dbReference>
<dbReference type="InterPro" id="IPR027309">
    <property type="entry name" value="P2X_extracellular_dom_sf"/>
</dbReference>
<evidence type="ECO:0000256" key="5">
    <source>
        <dbReference type="ARBA" id="ARBA00022692"/>
    </source>
</evidence>
<dbReference type="GO" id="GO:0098794">
    <property type="term" value="C:postsynapse"/>
    <property type="evidence" value="ECO:0007669"/>
    <property type="project" value="GOC"/>
</dbReference>
<evidence type="ECO:0000256" key="6">
    <source>
        <dbReference type="ARBA" id="ARBA00022723"/>
    </source>
</evidence>
<dbReference type="GO" id="GO:0033198">
    <property type="term" value="P:response to ATP"/>
    <property type="evidence" value="ECO:0007669"/>
    <property type="project" value="InterPro"/>
</dbReference>
<dbReference type="FunFam" id="1.10.287.940:FF:000005">
    <property type="entry name" value="P2X purinoceptor"/>
    <property type="match status" value="1"/>
</dbReference>
<evidence type="ECO:0000256" key="18">
    <source>
        <dbReference type="PROSITE-ProRule" id="PRU00309"/>
    </source>
</evidence>
<proteinExistence type="inferred from homology"/>
<keyword evidence="4" id="KW-1003">Cell membrane</keyword>
<organism evidence="22 23">
    <name type="scientific">Merluccius polli</name>
    <name type="common">Benguela hake</name>
    <name type="synonym">Merluccius cadenati</name>
    <dbReference type="NCBI Taxonomy" id="89951"/>
    <lineage>
        <taxon>Eukaryota</taxon>
        <taxon>Metazoa</taxon>
        <taxon>Chordata</taxon>
        <taxon>Craniata</taxon>
        <taxon>Vertebrata</taxon>
        <taxon>Euteleostomi</taxon>
        <taxon>Actinopterygii</taxon>
        <taxon>Neopterygii</taxon>
        <taxon>Teleostei</taxon>
        <taxon>Neoteleostei</taxon>
        <taxon>Acanthomorphata</taxon>
        <taxon>Zeiogadaria</taxon>
        <taxon>Gadariae</taxon>
        <taxon>Gadiformes</taxon>
        <taxon>Gadoidei</taxon>
        <taxon>Merlucciidae</taxon>
        <taxon>Merluccius</taxon>
    </lineage>
</organism>
<keyword evidence="11 18" id="KW-0238">DNA-binding</keyword>
<dbReference type="PROSITE" id="PS01212">
    <property type="entry name" value="P2X_RECEPTOR"/>
    <property type="match status" value="1"/>
</dbReference>
<dbReference type="InterPro" id="IPR038441">
    <property type="entry name" value="THAP_Znf_sf"/>
</dbReference>
<dbReference type="PANTHER" id="PTHR10125:SF12">
    <property type="entry name" value="P2X PURINOCEPTOR 5"/>
    <property type="match status" value="1"/>
</dbReference>